<comment type="caution">
    <text evidence="1">The sequence shown here is derived from an EMBL/GenBank/DDBJ whole genome shotgun (WGS) entry which is preliminary data.</text>
</comment>
<reference evidence="1 2" key="1">
    <citation type="submission" date="2013-02" db="EMBL/GenBank/DDBJ databases">
        <authorList>
            <person name="Harkins D.M."/>
            <person name="Durkin A.S."/>
            <person name="Brinkac L.M."/>
            <person name="Haft D.H."/>
            <person name="Selengut J.D."/>
            <person name="Sanka R."/>
            <person name="DePew J."/>
            <person name="Purushe J."/>
            <person name="Haake D.A."/>
            <person name="Matsunaga J."/>
            <person name="Vinetz J.M."/>
            <person name="Sutton G.G."/>
            <person name="Nierman W.C."/>
            <person name="Fouts D.E."/>
        </authorList>
    </citation>
    <scope>NUCLEOTIDE SEQUENCE [LARGE SCALE GENOMIC DNA]</scope>
    <source>
        <strain evidence="1 2">Ecochallenge</strain>
    </source>
</reference>
<name>N1UAU4_9LEPT</name>
<sequence>MLIITDLIKIYKNLGQKYFIFNNQEVLIFLTQLSERST</sequence>
<organism evidence="1 2">
    <name type="scientific">Leptospira weilii str. Ecochallenge</name>
    <dbReference type="NCBI Taxonomy" id="1049986"/>
    <lineage>
        <taxon>Bacteria</taxon>
        <taxon>Pseudomonadati</taxon>
        <taxon>Spirochaetota</taxon>
        <taxon>Spirochaetia</taxon>
        <taxon>Leptospirales</taxon>
        <taxon>Leptospiraceae</taxon>
        <taxon>Leptospira</taxon>
    </lineage>
</organism>
<accession>N1UAU4</accession>
<dbReference type="Proteomes" id="UP000012249">
    <property type="component" value="Unassembled WGS sequence"/>
</dbReference>
<proteinExistence type="predicted"/>
<dbReference type="AlphaFoldDB" id="N1UAU4"/>
<evidence type="ECO:0000313" key="1">
    <source>
        <dbReference type="EMBL" id="EMY16227.1"/>
    </source>
</evidence>
<gene>
    <name evidence="1" type="ORF">LEP1GSC043_0049</name>
</gene>
<dbReference type="EMBL" id="AHMI02000037">
    <property type="protein sequence ID" value="EMY16227.1"/>
    <property type="molecule type" value="Genomic_DNA"/>
</dbReference>
<protein>
    <submittedName>
        <fullName evidence="1">Uncharacterized protein</fullName>
    </submittedName>
</protein>
<evidence type="ECO:0000313" key="2">
    <source>
        <dbReference type="Proteomes" id="UP000012249"/>
    </source>
</evidence>